<reference evidence="17" key="1">
    <citation type="journal article" date="2020" name="PLoS Negl. Trop. Dis.">
        <title>High-quality nuclear genome for Sarcoptes scabiei-A critical resource for a neglected parasite.</title>
        <authorList>
            <person name="Korhonen P.K."/>
            <person name="Gasser R.B."/>
            <person name="Ma G."/>
            <person name="Wang T."/>
            <person name="Stroehlein A.J."/>
            <person name="Young N.D."/>
            <person name="Ang C.S."/>
            <person name="Fernando D.D."/>
            <person name="Lu H.C."/>
            <person name="Taylor S."/>
            <person name="Reynolds S.L."/>
            <person name="Mofiz E."/>
            <person name="Najaraj S.H."/>
            <person name="Gowda H."/>
            <person name="Madugundu A."/>
            <person name="Renuse S."/>
            <person name="Holt D."/>
            <person name="Pandey A."/>
            <person name="Papenfuss A.T."/>
            <person name="Fischer K."/>
        </authorList>
    </citation>
    <scope>NUCLEOTIDE SEQUENCE [LARGE SCALE GENOMIC DNA]</scope>
</reference>
<evidence type="ECO:0000256" key="6">
    <source>
        <dbReference type="ARBA" id="ARBA00022723"/>
    </source>
</evidence>
<dbReference type="UniPathway" id="UPA00886"/>
<dbReference type="InterPro" id="IPR026846">
    <property type="entry name" value="Nse2(Mms21)"/>
</dbReference>
<evidence type="ECO:0000313" key="15">
    <source>
        <dbReference type="EMBL" id="KAF7494707.1"/>
    </source>
</evidence>
<evidence type="ECO:0000256" key="8">
    <source>
        <dbReference type="ARBA" id="ARBA00022786"/>
    </source>
</evidence>
<dbReference type="GO" id="GO:0005634">
    <property type="term" value="C:nucleus"/>
    <property type="evidence" value="ECO:0007669"/>
    <property type="project" value="UniProtKB-SubCell"/>
</dbReference>
<reference evidence="15" key="2">
    <citation type="submission" date="2020-01" db="EMBL/GenBank/DDBJ databases">
        <authorList>
            <person name="Korhonen P.K.K."/>
            <person name="Guangxu M.G."/>
            <person name="Wang T.W."/>
            <person name="Stroehlein A.J.S."/>
            <person name="Young N.D."/>
            <person name="Ang C.-S.A."/>
            <person name="Fernando D.W.F."/>
            <person name="Lu H.L."/>
            <person name="Taylor S.T."/>
            <person name="Ehtesham M.E.M."/>
            <person name="Najaraj S.H.N."/>
            <person name="Harsha G.H.G."/>
            <person name="Madugundu A.M."/>
            <person name="Renuse S.R."/>
            <person name="Holt D.H."/>
            <person name="Pandey A.P."/>
            <person name="Papenfuss A.P."/>
            <person name="Gasser R.B.G."/>
            <person name="Fischer K.F."/>
        </authorList>
    </citation>
    <scope>NUCLEOTIDE SEQUENCE</scope>
    <source>
        <strain evidence="15">SSS_KF_BRIS2020</strain>
    </source>
</reference>
<evidence type="ECO:0000256" key="11">
    <source>
        <dbReference type="ARBA" id="ARBA00031731"/>
    </source>
</evidence>
<dbReference type="EnsemblMetazoa" id="SSS_916s_mrna">
    <property type="protein sequence ID" value="KAF7494707.1"/>
    <property type="gene ID" value="SSS_916"/>
</dbReference>
<dbReference type="Proteomes" id="UP000070412">
    <property type="component" value="Unassembled WGS sequence"/>
</dbReference>
<gene>
    <name evidence="15" type="ORF">SSS_916</name>
</gene>
<dbReference type="InterPro" id="IPR004181">
    <property type="entry name" value="Znf_MIZ"/>
</dbReference>
<dbReference type="Gene3D" id="3.30.40.10">
    <property type="entry name" value="Zinc/RING finger domain, C3HC4 (zinc finger)"/>
    <property type="match status" value="1"/>
</dbReference>
<feature type="domain" description="SP-RING-type" evidence="14">
    <location>
        <begin position="150"/>
        <end position="235"/>
    </location>
</feature>
<name>A0A834RFT5_SARSC</name>
<evidence type="ECO:0000256" key="3">
    <source>
        <dbReference type="ARBA" id="ARBA00008212"/>
    </source>
</evidence>
<evidence type="ECO:0000256" key="13">
    <source>
        <dbReference type="PROSITE-ProRule" id="PRU00452"/>
    </source>
</evidence>
<keyword evidence="6" id="KW-0479">Metal-binding</keyword>
<protein>
    <recommendedName>
        <fullName evidence="4">E3 SUMO-protein ligase NSE2</fullName>
    </recommendedName>
    <alternativeName>
        <fullName evidence="11">E3 SUMO-protein transferase NSE2</fullName>
    </alternativeName>
    <alternativeName>
        <fullName evidence="12">Non-structural maintenance of chromosomes element 2 homolog</fullName>
    </alternativeName>
</protein>
<dbReference type="AlphaFoldDB" id="A0A834RFT5"/>
<evidence type="ECO:0000256" key="9">
    <source>
        <dbReference type="ARBA" id="ARBA00022833"/>
    </source>
</evidence>
<evidence type="ECO:0000256" key="4">
    <source>
        <dbReference type="ARBA" id="ARBA00020923"/>
    </source>
</evidence>
<evidence type="ECO:0000313" key="16">
    <source>
        <dbReference type="EnsemblMetazoa" id="KAF7494707.1"/>
    </source>
</evidence>
<reference evidence="16" key="3">
    <citation type="submission" date="2022-06" db="UniProtKB">
        <authorList>
            <consortium name="EnsemblMetazoa"/>
        </authorList>
    </citation>
    <scope>IDENTIFICATION</scope>
</reference>
<dbReference type="GO" id="GO:0061665">
    <property type="term" value="F:SUMO ligase activity"/>
    <property type="evidence" value="ECO:0007669"/>
    <property type="project" value="TreeGrafter"/>
</dbReference>
<keyword evidence="8" id="KW-0833">Ubl conjugation pathway</keyword>
<evidence type="ECO:0000313" key="17">
    <source>
        <dbReference type="Proteomes" id="UP000070412"/>
    </source>
</evidence>
<dbReference type="PANTHER" id="PTHR21330:SF1">
    <property type="entry name" value="E3 SUMO-PROTEIN LIGASE NSE2"/>
    <property type="match status" value="1"/>
</dbReference>
<keyword evidence="10" id="KW-0539">Nucleus</keyword>
<evidence type="ECO:0000256" key="12">
    <source>
        <dbReference type="ARBA" id="ARBA00032533"/>
    </source>
</evidence>
<evidence type="ECO:0000259" key="14">
    <source>
        <dbReference type="PROSITE" id="PS51044"/>
    </source>
</evidence>
<dbReference type="GO" id="GO:0008270">
    <property type="term" value="F:zinc ion binding"/>
    <property type="evidence" value="ECO:0007669"/>
    <property type="project" value="UniProtKB-KW"/>
</dbReference>
<dbReference type="GO" id="GO:0016925">
    <property type="term" value="P:protein sumoylation"/>
    <property type="evidence" value="ECO:0007669"/>
    <property type="project" value="UniProtKB-UniPathway"/>
</dbReference>
<keyword evidence="9" id="KW-0862">Zinc</keyword>
<dbReference type="InterPro" id="IPR013083">
    <property type="entry name" value="Znf_RING/FYVE/PHD"/>
</dbReference>
<comment type="pathway">
    <text evidence="2">Protein modification; protein sumoylation.</text>
</comment>
<dbReference type="Pfam" id="PF11789">
    <property type="entry name" value="zf-Nse"/>
    <property type="match status" value="1"/>
</dbReference>
<dbReference type="CDD" id="cd16651">
    <property type="entry name" value="SPL-RING_NSE2"/>
    <property type="match status" value="1"/>
</dbReference>
<dbReference type="PROSITE" id="PS51044">
    <property type="entry name" value="ZF_SP_RING"/>
    <property type="match status" value="1"/>
</dbReference>
<sequence length="236" mass="27427">MDHDQSYQQESSSSNTDISILRAQTSKAIQYSIDYATTLLENHLNHKTVFDEKIKSELRDVLKNLLESKHQINLQEQIVSHMKDQMKDVESTLLLSENDDFEKSVSDIVENLYSNAVEQFQTGSNFNLDDNEDYKKLINLITDQENPPDETDEIEMLATEFSIPIDPISKVAIVFPLRNKRCNHHYDRESFMNLIQRQVNKTIKCPVTGCLNKIVTEKDVEEDVRLRIMIENARFN</sequence>
<evidence type="ECO:0000256" key="2">
    <source>
        <dbReference type="ARBA" id="ARBA00004718"/>
    </source>
</evidence>
<dbReference type="OrthoDB" id="26899at2759"/>
<dbReference type="GO" id="GO:0000724">
    <property type="term" value="P:double-strand break repair via homologous recombination"/>
    <property type="evidence" value="ECO:0007669"/>
    <property type="project" value="InterPro"/>
</dbReference>
<proteinExistence type="inferred from homology"/>
<evidence type="ECO:0000256" key="1">
    <source>
        <dbReference type="ARBA" id="ARBA00004123"/>
    </source>
</evidence>
<evidence type="ECO:0000256" key="5">
    <source>
        <dbReference type="ARBA" id="ARBA00022679"/>
    </source>
</evidence>
<keyword evidence="17" id="KW-1185">Reference proteome</keyword>
<accession>A0A834RFT5</accession>
<dbReference type="PANTHER" id="PTHR21330">
    <property type="entry name" value="E3 SUMO-PROTEIN LIGASE NSE2"/>
    <property type="match status" value="1"/>
</dbReference>
<evidence type="ECO:0000256" key="7">
    <source>
        <dbReference type="ARBA" id="ARBA00022771"/>
    </source>
</evidence>
<comment type="similarity">
    <text evidence="3">Belongs to the NSE2 family.</text>
</comment>
<organism evidence="15">
    <name type="scientific">Sarcoptes scabiei</name>
    <name type="common">Itch mite</name>
    <name type="synonym">Acarus scabiei</name>
    <dbReference type="NCBI Taxonomy" id="52283"/>
    <lineage>
        <taxon>Eukaryota</taxon>
        <taxon>Metazoa</taxon>
        <taxon>Ecdysozoa</taxon>
        <taxon>Arthropoda</taxon>
        <taxon>Chelicerata</taxon>
        <taxon>Arachnida</taxon>
        <taxon>Acari</taxon>
        <taxon>Acariformes</taxon>
        <taxon>Sarcoptiformes</taxon>
        <taxon>Astigmata</taxon>
        <taxon>Psoroptidia</taxon>
        <taxon>Sarcoptoidea</taxon>
        <taxon>Sarcoptidae</taxon>
        <taxon>Sarcoptinae</taxon>
        <taxon>Sarcoptes</taxon>
    </lineage>
</organism>
<keyword evidence="5" id="KW-0808">Transferase</keyword>
<comment type="subcellular location">
    <subcellularLocation>
        <location evidence="1">Nucleus</location>
    </subcellularLocation>
</comment>
<keyword evidence="7 13" id="KW-0863">Zinc-finger</keyword>
<dbReference type="EMBL" id="WVUK01000052">
    <property type="protein sequence ID" value="KAF7494707.1"/>
    <property type="molecule type" value="Genomic_DNA"/>
</dbReference>
<evidence type="ECO:0000256" key="10">
    <source>
        <dbReference type="ARBA" id="ARBA00023242"/>
    </source>
</evidence>
<dbReference type="GO" id="GO:0030915">
    <property type="term" value="C:Smc5-Smc6 complex"/>
    <property type="evidence" value="ECO:0007669"/>
    <property type="project" value="InterPro"/>
</dbReference>